<protein>
    <submittedName>
        <fullName evidence="1">Uncharacterized protein</fullName>
    </submittedName>
</protein>
<accession>A0A6C0L839</accession>
<organism evidence="1">
    <name type="scientific">viral metagenome</name>
    <dbReference type="NCBI Taxonomy" id="1070528"/>
    <lineage>
        <taxon>unclassified sequences</taxon>
        <taxon>metagenomes</taxon>
        <taxon>organismal metagenomes</taxon>
    </lineage>
</organism>
<name>A0A6C0L839_9ZZZZ</name>
<dbReference type="AlphaFoldDB" id="A0A6C0L839"/>
<evidence type="ECO:0000313" key="1">
    <source>
        <dbReference type="EMBL" id="QHU26470.1"/>
    </source>
</evidence>
<dbReference type="EMBL" id="MN740441">
    <property type="protein sequence ID" value="QHU26470.1"/>
    <property type="molecule type" value="Genomic_DNA"/>
</dbReference>
<sequence length="92" mass="10055">MLRVNDMISTLLLIFFLGLALVMIEGLSKQPAVQRMLSSDAISCGVDNPCAVGLKCINGFCAKTERLRMYERDLENEAESYPGTAAPFLGPK</sequence>
<reference evidence="1" key="1">
    <citation type="journal article" date="2020" name="Nature">
        <title>Giant virus diversity and host interactions through global metagenomics.</title>
        <authorList>
            <person name="Schulz F."/>
            <person name="Roux S."/>
            <person name="Paez-Espino D."/>
            <person name="Jungbluth S."/>
            <person name="Walsh D.A."/>
            <person name="Denef V.J."/>
            <person name="McMahon K.D."/>
            <person name="Konstantinidis K.T."/>
            <person name="Eloe-Fadrosh E.A."/>
            <person name="Kyrpides N.C."/>
            <person name="Woyke T."/>
        </authorList>
    </citation>
    <scope>NUCLEOTIDE SEQUENCE</scope>
    <source>
        <strain evidence="1">GVMAG-M-3300027759-16</strain>
    </source>
</reference>
<proteinExistence type="predicted"/>